<dbReference type="AlphaFoldDB" id="A0A840URZ3"/>
<evidence type="ECO:0000256" key="1">
    <source>
        <dbReference type="SAM" id="SignalP"/>
    </source>
</evidence>
<accession>A0A840URZ3</accession>
<name>A0A840URZ3_9FIRM</name>
<sequence length="211" mass="23878">MKNIKWLLLIFCFVFMQINTVTASPQNSGQMSLKREQTINLSAAEKNQLDKFFSNIARANLKPFTNGYISDKKLIEFALNTIAVNEPRIVKVPVRRVNSICNKYFAHIPKKHGRTGDYKYADNFYFIPQASGEAFRFAQVIKLKDAGNGQYKAVVNIFTASSGFTGDVHGTRADWQAAGEDVELTDKMQAVLKKITVGKHSRYILLDYIKL</sequence>
<comment type="caution">
    <text evidence="2">The sequence shown here is derived from an EMBL/GenBank/DDBJ whole genome shotgun (WGS) entry which is preliminary data.</text>
</comment>
<protein>
    <submittedName>
        <fullName evidence="2">Uncharacterized protein</fullName>
    </submittedName>
</protein>
<organism evidence="2 3">
    <name type="scientific">Pectinatus brassicae</name>
    <dbReference type="NCBI Taxonomy" id="862415"/>
    <lineage>
        <taxon>Bacteria</taxon>
        <taxon>Bacillati</taxon>
        <taxon>Bacillota</taxon>
        <taxon>Negativicutes</taxon>
        <taxon>Selenomonadales</taxon>
        <taxon>Selenomonadaceae</taxon>
        <taxon>Pectinatus</taxon>
    </lineage>
</organism>
<evidence type="ECO:0000313" key="3">
    <source>
        <dbReference type="Proteomes" id="UP000559117"/>
    </source>
</evidence>
<reference evidence="2 3" key="1">
    <citation type="submission" date="2020-08" db="EMBL/GenBank/DDBJ databases">
        <title>Genomic Encyclopedia of Type Strains, Phase IV (KMG-IV): sequencing the most valuable type-strain genomes for metagenomic binning, comparative biology and taxonomic classification.</title>
        <authorList>
            <person name="Goeker M."/>
        </authorList>
    </citation>
    <scope>NUCLEOTIDE SEQUENCE [LARGE SCALE GENOMIC DNA]</scope>
    <source>
        <strain evidence="2 3">DSM 24661</strain>
    </source>
</reference>
<dbReference type="RefSeq" id="WP_183863388.1">
    <property type="nucleotide sequence ID" value="NZ_JACHFH010000055.1"/>
</dbReference>
<feature type="chain" id="PRO_5033003884" evidence="1">
    <location>
        <begin position="24"/>
        <end position="211"/>
    </location>
</feature>
<dbReference type="EMBL" id="JACHFH010000055">
    <property type="protein sequence ID" value="MBB5337518.1"/>
    <property type="molecule type" value="Genomic_DNA"/>
</dbReference>
<feature type="signal peptide" evidence="1">
    <location>
        <begin position="1"/>
        <end position="23"/>
    </location>
</feature>
<keyword evidence="1" id="KW-0732">Signal</keyword>
<proteinExistence type="predicted"/>
<dbReference type="Proteomes" id="UP000559117">
    <property type="component" value="Unassembled WGS sequence"/>
</dbReference>
<gene>
    <name evidence="2" type="ORF">HNR32_002680</name>
</gene>
<keyword evidence="3" id="KW-1185">Reference proteome</keyword>
<evidence type="ECO:0000313" key="2">
    <source>
        <dbReference type="EMBL" id="MBB5337518.1"/>
    </source>
</evidence>